<feature type="compositionally biased region" description="Acidic residues" evidence="1">
    <location>
        <begin position="254"/>
        <end position="292"/>
    </location>
</feature>
<sequence>MKDDFYKNMKHKRTQNDTEHSKVKQKNKDKKDKAKVDERAREEESLKRSAKYKDRTNEPSNQFSDKVKVYFNRENLEKGKAFFAGKLSTYNERFSNELKVTKEKLDEFRNRPKKQKTEGQDGADDGESTRNKGLLPMIAAGVIIVPLTLFLGFVIINNFWPSNDGMELATDEAETEEAAESEDEELNEDLEEQRFEMERRMAESRGSEEDGAESESEEDETSESGEAAVEEGDLASENVEAIYSGEELSILEDIAGDAIEEKESGDDAETPSESAEEDEEEQGEGEEAEEAESGGTTHTVTAEDNLYQIALRYYGSGAPEDVQRIRDANGISGNAISEGQELIIP</sequence>
<dbReference type="InterPro" id="IPR018392">
    <property type="entry name" value="LysM"/>
</dbReference>
<reference evidence="5" key="1">
    <citation type="submission" date="2017-08" db="EMBL/GenBank/DDBJ databases">
        <authorList>
            <person name="Varghese N."/>
            <person name="Submissions S."/>
        </authorList>
    </citation>
    <scope>NUCLEOTIDE SEQUENCE [LARGE SCALE GENOMIC DNA]</scope>
    <source>
        <strain evidence="5">DSM 23173</strain>
    </source>
</reference>
<organism evidence="4 5">
    <name type="scientific">Salinicoccus kekensis</name>
    <dbReference type="NCBI Taxonomy" id="714307"/>
    <lineage>
        <taxon>Bacteria</taxon>
        <taxon>Bacillati</taxon>
        <taxon>Bacillota</taxon>
        <taxon>Bacilli</taxon>
        <taxon>Bacillales</taxon>
        <taxon>Staphylococcaceae</taxon>
        <taxon>Salinicoccus</taxon>
    </lineage>
</organism>
<dbReference type="CDD" id="cd00118">
    <property type="entry name" value="LysM"/>
    <property type="match status" value="1"/>
</dbReference>
<proteinExistence type="predicted"/>
<evidence type="ECO:0000256" key="2">
    <source>
        <dbReference type="SAM" id="Phobius"/>
    </source>
</evidence>
<feature type="region of interest" description="Disordered" evidence="1">
    <location>
        <begin position="102"/>
        <end position="131"/>
    </location>
</feature>
<keyword evidence="2" id="KW-1133">Transmembrane helix</keyword>
<dbReference type="RefSeq" id="WP_097038909.1">
    <property type="nucleotide sequence ID" value="NZ_OBQF01000001.1"/>
</dbReference>
<dbReference type="AlphaFoldDB" id="A0A285UA73"/>
<feature type="domain" description="LysM" evidence="3">
    <location>
        <begin position="296"/>
        <end position="344"/>
    </location>
</feature>
<evidence type="ECO:0000313" key="5">
    <source>
        <dbReference type="Proteomes" id="UP000219412"/>
    </source>
</evidence>
<keyword evidence="2" id="KW-0812">Transmembrane</keyword>
<dbReference type="InterPro" id="IPR036779">
    <property type="entry name" value="LysM_dom_sf"/>
</dbReference>
<feature type="compositionally biased region" description="Basic and acidic residues" evidence="1">
    <location>
        <begin position="192"/>
        <end position="208"/>
    </location>
</feature>
<feature type="compositionally biased region" description="Basic and acidic residues" evidence="1">
    <location>
        <begin position="102"/>
        <end position="119"/>
    </location>
</feature>
<evidence type="ECO:0000259" key="3">
    <source>
        <dbReference type="PROSITE" id="PS51782"/>
    </source>
</evidence>
<name>A0A285UA73_9STAP</name>
<feature type="compositionally biased region" description="Acidic residues" evidence="1">
    <location>
        <begin position="169"/>
        <end position="191"/>
    </location>
</feature>
<evidence type="ECO:0000313" key="4">
    <source>
        <dbReference type="EMBL" id="SOC38804.1"/>
    </source>
</evidence>
<dbReference type="Gene3D" id="3.10.350.10">
    <property type="entry name" value="LysM domain"/>
    <property type="match status" value="1"/>
</dbReference>
<feature type="region of interest" description="Disordered" evidence="1">
    <location>
        <begin position="1"/>
        <end position="66"/>
    </location>
</feature>
<evidence type="ECO:0000256" key="1">
    <source>
        <dbReference type="SAM" id="MobiDB-lite"/>
    </source>
</evidence>
<dbReference type="PROSITE" id="PS51782">
    <property type="entry name" value="LYSM"/>
    <property type="match status" value="1"/>
</dbReference>
<keyword evidence="2" id="KW-0472">Membrane</keyword>
<gene>
    <name evidence="4" type="ORF">SAMN05878391_0556</name>
</gene>
<dbReference type="EMBL" id="OBQF01000001">
    <property type="protein sequence ID" value="SOC38804.1"/>
    <property type="molecule type" value="Genomic_DNA"/>
</dbReference>
<feature type="compositionally biased region" description="Basic and acidic residues" evidence="1">
    <location>
        <begin position="29"/>
        <end position="57"/>
    </location>
</feature>
<keyword evidence="5" id="KW-1185">Reference proteome</keyword>
<feature type="transmembrane region" description="Helical" evidence="2">
    <location>
        <begin position="138"/>
        <end position="160"/>
    </location>
</feature>
<feature type="compositionally biased region" description="Acidic residues" evidence="1">
    <location>
        <begin position="209"/>
        <end position="234"/>
    </location>
</feature>
<dbReference type="SUPFAM" id="SSF54106">
    <property type="entry name" value="LysM domain"/>
    <property type="match status" value="1"/>
</dbReference>
<feature type="region of interest" description="Disordered" evidence="1">
    <location>
        <begin position="169"/>
        <end position="303"/>
    </location>
</feature>
<protein>
    <submittedName>
        <fullName evidence="4">LysM domain-containing protein</fullName>
    </submittedName>
</protein>
<accession>A0A285UA73</accession>
<dbReference type="OrthoDB" id="2583609at2"/>
<dbReference type="Pfam" id="PF01476">
    <property type="entry name" value="LysM"/>
    <property type="match status" value="1"/>
</dbReference>
<dbReference type="Proteomes" id="UP000219412">
    <property type="component" value="Unassembled WGS sequence"/>
</dbReference>
<dbReference type="SMART" id="SM00257">
    <property type="entry name" value="LysM"/>
    <property type="match status" value="1"/>
</dbReference>